<organism evidence="3 5">
    <name type="scientific">Didymodactylos carnosus</name>
    <dbReference type="NCBI Taxonomy" id="1234261"/>
    <lineage>
        <taxon>Eukaryota</taxon>
        <taxon>Metazoa</taxon>
        <taxon>Spiralia</taxon>
        <taxon>Gnathifera</taxon>
        <taxon>Rotifera</taxon>
        <taxon>Eurotatoria</taxon>
        <taxon>Bdelloidea</taxon>
        <taxon>Philodinida</taxon>
        <taxon>Philodinidae</taxon>
        <taxon>Didymodactylos</taxon>
    </lineage>
</organism>
<evidence type="ECO:0000256" key="1">
    <source>
        <dbReference type="ARBA" id="ARBA00022786"/>
    </source>
</evidence>
<dbReference type="InterPro" id="IPR032675">
    <property type="entry name" value="LRR_dom_sf"/>
</dbReference>
<dbReference type="PROSITE" id="PS50181">
    <property type="entry name" value="FBOX"/>
    <property type="match status" value="1"/>
</dbReference>
<sequence>MMFTGNCLLYLHSKISTLLRKEQQQQQHSMSDNNTDSSLVIHEIFDQSQSAINCKDQIPSSIRNFSSQYGSHRTESYVVSNICSGIEIYPHYGDSQRALVFRTYGPWWINTPSHQYSIKHFTRFEPSFTSRDYVDIEYKHPVYIDSLHLYETYNPGTLEVVYAGFEEKSHVKWFRIWKFPEPFKIEITDSEENCDEFSIINGLQSFEDIFHDRQDILMSSKKNMSGNECELAQISKLHTRHRYPSASRQPRIVKIQLADRIKFPCKLIRLEFDHSTVGYYTEIDTVILIGRPVSTLKDTEEQTNKPPLLELCDIIPKQLTDDATITPTTETNEECISNLGLIRLPFDILFTICTYLDLRSLIRLSSTCRYLYDKCLHPLQFQALNLQPYWYGITNYSIDYFFSLKCTQTKYLSLAWTKSINLQSFTLLLNTQKLIQLNLACCQYMNDEYIDIISKHCQQLEIINLENCYNLTSDDFIPLKNLKNLKSINFYRTKIDHRTLIPLVKNNYLHLEYVNLGACQQLTETDYVIKLIFSKCKRLKTLDLWRAHSLSQNGFHSIIGEQLKVDVMNDDKDIMNELLNDYLTASICYLEHLKELDFGWCDIPPDFIKKFVKNCGKSLMKLFLTACRRITNDDMIAISEYCPELKQLDILGSRIINEQSIELILKKCTKLEFLDLSFCDKIESQTIDTWKEIYGHCKSFKRSYPPRVPINNICTEFP</sequence>
<evidence type="ECO:0000313" key="3">
    <source>
        <dbReference type="EMBL" id="CAF1028137.1"/>
    </source>
</evidence>
<dbReference type="SUPFAM" id="SSF81383">
    <property type="entry name" value="F-box domain"/>
    <property type="match status" value="1"/>
</dbReference>
<dbReference type="EMBL" id="CAJNOQ010003759">
    <property type="protein sequence ID" value="CAF1028137.1"/>
    <property type="molecule type" value="Genomic_DNA"/>
</dbReference>
<dbReference type="PANTHER" id="PTHR13318:SF152">
    <property type="entry name" value="F-BOX_LRR-REPEAT PROTEIN 4"/>
    <property type="match status" value="1"/>
</dbReference>
<dbReference type="Proteomes" id="UP000681722">
    <property type="component" value="Unassembled WGS sequence"/>
</dbReference>
<dbReference type="EMBL" id="CAJOBC010003759">
    <property type="protein sequence ID" value="CAF3799140.1"/>
    <property type="molecule type" value="Genomic_DNA"/>
</dbReference>
<dbReference type="GO" id="GO:0019005">
    <property type="term" value="C:SCF ubiquitin ligase complex"/>
    <property type="evidence" value="ECO:0007669"/>
    <property type="project" value="TreeGrafter"/>
</dbReference>
<keyword evidence="5" id="KW-1185">Reference proteome</keyword>
<protein>
    <recommendedName>
        <fullName evidence="2">F-box domain-containing protein</fullName>
    </recommendedName>
</protein>
<dbReference type="OrthoDB" id="2153609at2759"/>
<name>A0A814ITS8_9BILA</name>
<dbReference type="GO" id="GO:0031146">
    <property type="term" value="P:SCF-dependent proteasomal ubiquitin-dependent protein catabolic process"/>
    <property type="evidence" value="ECO:0007669"/>
    <property type="project" value="TreeGrafter"/>
</dbReference>
<reference evidence="3" key="1">
    <citation type="submission" date="2021-02" db="EMBL/GenBank/DDBJ databases">
        <authorList>
            <person name="Nowell W R."/>
        </authorList>
    </citation>
    <scope>NUCLEOTIDE SEQUENCE</scope>
</reference>
<feature type="domain" description="F-box" evidence="2">
    <location>
        <begin position="338"/>
        <end position="384"/>
    </location>
</feature>
<gene>
    <name evidence="3" type="ORF">GPM918_LOCUS15136</name>
    <name evidence="4" type="ORF">SRO942_LOCUS15136</name>
</gene>
<dbReference type="PANTHER" id="PTHR13318">
    <property type="entry name" value="PARTNER OF PAIRED, ISOFORM B-RELATED"/>
    <property type="match status" value="1"/>
</dbReference>
<dbReference type="InterPro" id="IPR001611">
    <property type="entry name" value="Leu-rich_rpt"/>
</dbReference>
<dbReference type="Pfam" id="PF13516">
    <property type="entry name" value="LRR_6"/>
    <property type="match status" value="1"/>
</dbReference>
<accession>A0A814ITS8</accession>
<keyword evidence="1" id="KW-0833">Ubl conjugation pathway</keyword>
<dbReference type="SMART" id="SM00367">
    <property type="entry name" value="LRR_CC"/>
    <property type="match status" value="5"/>
</dbReference>
<dbReference type="AlphaFoldDB" id="A0A814ITS8"/>
<dbReference type="Proteomes" id="UP000663829">
    <property type="component" value="Unassembled WGS sequence"/>
</dbReference>
<dbReference type="Gene3D" id="3.80.10.10">
    <property type="entry name" value="Ribonuclease Inhibitor"/>
    <property type="match status" value="2"/>
</dbReference>
<dbReference type="Pfam" id="PF12937">
    <property type="entry name" value="F-box-like"/>
    <property type="match status" value="1"/>
</dbReference>
<dbReference type="InterPro" id="IPR006553">
    <property type="entry name" value="Leu-rich_rpt_Cys-con_subtyp"/>
</dbReference>
<dbReference type="InterPro" id="IPR001810">
    <property type="entry name" value="F-box_dom"/>
</dbReference>
<proteinExistence type="predicted"/>
<comment type="caution">
    <text evidence="3">The sequence shown here is derived from an EMBL/GenBank/DDBJ whole genome shotgun (WGS) entry which is preliminary data.</text>
</comment>
<evidence type="ECO:0000259" key="2">
    <source>
        <dbReference type="PROSITE" id="PS50181"/>
    </source>
</evidence>
<dbReference type="InterPro" id="IPR036047">
    <property type="entry name" value="F-box-like_dom_sf"/>
</dbReference>
<evidence type="ECO:0000313" key="4">
    <source>
        <dbReference type="EMBL" id="CAF3799140.1"/>
    </source>
</evidence>
<evidence type="ECO:0000313" key="5">
    <source>
        <dbReference type="Proteomes" id="UP000663829"/>
    </source>
</evidence>
<dbReference type="SUPFAM" id="SSF52047">
    <property type="entry name" value="RNI-like"/>
    <property type="match status" value="1"/>
</dbReference>